<evidence type="ECO:0000313" key="3">
    <source>
        <dbReference type="Proteomes" id="UP000681720"/>
    </source>
</evidence>
<accession>A0A8S3JUC8</accession>
<dbReference type="EMBL" id="CAJOBJ010364796">
    <property type="protein sequence ID" value="CAF5220373.1"/>
    <property type="molecule type" value="Genomic_DNA"/>
</dbReference>
<gene>
    <name evidence="2" type="ORF">GIL414_LOCUS83976</name>
</gene>
<protein>
    <submittedName>
        <fullName evidence="2">Uncharacterized protein</fullName>
    </submittedName>
</protein>
<dbReference type="Gene3D" id="2.30.30.40">
    <property type="entry name" value="SH3 Domains"/>
    <property type="match status" value="1"/>
</dbReference>
<feature type="compositionally biased region" description="Acidic residues" evidence="1">
    <location>
        <begin position="1"/>
        <end position="10"/>
    </location>
</feature>
<sequence length="20" mass="2319">MSPNENSEEELPFKQGQIIK</sequence>
<name>A0A8S3JUC8_9BILA</name>
<feature type="non-terminal residue" evidence="2">
    <location>
        <position position="20"/>
    </location>
</feature>
<organism evidence="2 3">
    <name type="scientific">Rotaria magnacalcarata</name>
    <dbReference type="NCBI Taxonomy" id="392030"/>
    <lineage>
        <taxon>Eukaryota</taxon>
        <taxon>Metazoa</taxon>
        <taxon>Spiralia</taxon>
        <taxon>Gnathifera</taxon>
        <taxon>Rotifera</taxon>
        <taxon>Eurotatoria</taxon>
        <taxon>Bdelloidea</taxon>
        <taxon>Philodinida</taxon>
        <taxon>Philodinidae</taxon>
        <taxon>Rotaria</taxon>
    </lineage>
</organism>
<comment type="caution">
    <text evidence="2">The sequence shown here is derived from an EMBL/GenBank/DDBJ whole genome shotgun (WGS) entry which is preliminary data.</text>
</comment>
<proteinExistence type="predicted"/>
<reference evidence="2" key="1">
    <citation type="submission" date="2021-02" db="EMBL/GenBank/DDBJ databases">
        <authorList>
            <person name="Nowell W R."/>
        </authorList>
    </citation>
    <scope>NUCLEOTIDE SEQUENCE</scope>
</reference>
<evidence type="ECO:0000256" key="1">
    <source>
        <dbReference type="SAM" id="MobiDB-lite"/>
    </source>
</evidence>
<evidence type="ECO:0000313" key="2">
    <source>
        <dbReference type="EMBL" id="CAF5220373.1"/>
    </source>
</evidence>
<dbReference type="Proteomes" id="UP000681720">
    <property type="component" value="Unassembled WGS sequence"/>
</dbReference>
<dbReference type="AlphaFoldDB" id="A0A8S3JUC8"/>
<feature type="region of interest" description="Disordered" evidence="1">
    <location>
        <begin position="1"/>
        <end position="20"/>
    </location>
</feature>